<evidence type="ECO:0000256" key="5">
    <source>
        <dbReference type="ARBA" id="ARBA00022729"/>
    </source>
</evidence>
<evidence type="ECO:0000256" key="8">
    <source>
        <dbReference type="ARBA" id="ARBA00022840"/>
    </source>
</evidence>
<dbReference type="PANTHER" id="PTHR27006:SF601">
    <property type="entry name" value="PROTEIN KINASE DOMAIN-CONTAINING PROTEIN"/>
    <property type="match status" value="1"/>
</dbReference>
<keyword evidence="14" id="KW-1185">Reference proteome</keyword>
<evidence type="ECO:0000256" key="11">
    <source>
        <dbReference type="ARBA" id="ARBA00023180"/>
    </source>
</evidence>
<keyword evidence="7" id="KW-0418">Kinase</keyword>
<dbReference type="GO" id="GO:0005524">
    <property type="term" value="F:ATP binding"/>
    <property type="evidence" value="ECO:0007669"/>
    <property type="project" value="UniProtKB-KW"/>
</dbReference>
<evidence type="ECO:0000256" key="6">
    <source>
        <dbReference type="ARBA" id="ARBA00022741"/>
    </source>
</evidence>
<evidence type="ECO:0000259" key="12">
    <source>
        <dbReference type="PROSITE" id="PS50011"/>
    </source>
</evidence>
<dbReference type="Gene3D" id="1.20.930.20">
    <property type="entry name" value="Adaptor protein Cbl, N-terminal domain"/>
    <property type="match status" value="1"/>
</dbReference>
<evidence type="ECO:0000313" key="13">
    <source>
        <dbReference type="EMBL" id="KAG2564913.1"/>
    </source>
</evidence>
<proteinExistence type="predicted"/>
<dbReference type="Gene3D" id="3.30.200.20">
    <property type="entry name" value="Phosphorylase Kinase, domain 1"/>
    <property type="match status" value="1"/>
</dbReference>
<keyword evidence="2" id="KW-0723">Serine/threonine-protein kinase</keyword>
<keyword evidence="6" id="KW-0547">Nucleotide-binding</keyword>
<dbReference type="GO" id="GO:0007166">
    <property type="term" value="P:cell surface receptor signaling pathway"/>
    <property type="evidence" value="ECO:0007669"/>
    <property type="project" value="InterPro"/>
</dbReference>
<organism evidence="13 14">
    <name type="scientific">Panicum virgatum</name>
    <name type="common">Blackwell switchgrass</name>
    <dbReference type="NCBI Taxonomy" id="38727"/>
    <lineage>
        <taxon>Eukaryota</taxon>
        <taxon>Viridiplantae</taxon>
        <taxon>Streptophyta</taxon>
        <taxon>Embryophyta</taxon>
        <taxon>Tracheophyta</taxon>
        <taxon>Spermatophyta</taxon>
        <taxon>Magnoliopsida</taxon>
        <taxon>Liliopsida</taxon>
        <taxon>Poales</taxon>
        <taxon>Poaceae</taxon>
        <taxon>PACMAD clade</taxon>
        <taxon>Panicoideae</taxon>
        <taxon>Panicodae</taxon>
        <taxon>Paniceae</taxon>
        <taxon>Panicinae</taxon>
        <taxon>Panicum</taxon>
        <taxon>Panicum sect. Hiantes</taxon>
    </lineage>
</organism>
<dbReference type="PANTHER" id="PTHR27006">
    <property type="entry name" value="PROMASTIGOTE SURFACE ANTIGEN PROTEIN PSA"/>
    <property type="match status" value="1"/>
</dbReference>
<accession>A0A8T0PSD4</accession>
<dbReference type="InterPro" id="IPR011009">
    <property type="entry name" value="Kinase-like_dom_sf"/>
</dbReference>
<evidence type="ECO:0000313" key="14">
    <source>
        <dbReference type="Proteomes" id="UP000823388"/>
    </source>
</evidence>
<dbReference type="InterPro" id="IPR008271">
    <property type="entry name" value="Ser/Thr_kinase_AS"/>
</dbReference>
<dbReference type="InterPro" id="IPR036537">
    <property type="entry name" value="Adaptor_Cbl_N_dom_sf"/>
</dbReference>
<dbReference type="GO" id="GO:0004674">
    <property type="term" value="F:protein serine/threonine kinase activity"/>
    <property type="evidence" value="ECO:0007669"/>
    <property type="project" value="UniProtKB-KW"/>
</dbReference>
<dbReference type="FunFam" id="1.10.510.10:FF:000590">
    <property type="entry name" value="PR5-like receptor kinase"/>
    <property type="match status" value="1"/>
</dbReference>
<dbReference type="Pfam" id="PF00069">
    <property type="entry name" value="Pkinase"/>
    <property type="match status" value="1"/>
</dbReference>
<dbReference type="AlphaFoldDB" id="A0A8T0PSD4"/>
<dbReference type="Pfam" id="PF19584">
    <property type="entry name" value="MCAfunc"/>
    <property type="match status" value="1"/>
</dbReference>
<evidence type="ECO:0000256" key="7">
    <source>
        <dbReference type="ARBA" id="ARBA00022777"/>
    </source>
</evidence>
<dbReference type="InterPro" id="IPR059179">
    <property type="entry name" value="MLKL-like_MCAfunc"/>
</dbReference>
<evidence type="ECO:0000256" key="10">
    <source>
        <dbReference type="ARBA" id="ARBA00023136"/>
    </source>
</evidence>
<sequence length="462" mass="51986">MGSLKQIADAALAIKNAAETVRQNKEECRAIEKLVGRVSALVTKLKETETMNAPEMDGALEDLAESLNLSLKLVKSCQKRSIMCLFCFASDLSNQLRQARDDISAKMMLGVLATNIQFTVFFTRIRNIGSTPTQTYTHRYEVTGGEAHTAILPNGLARFSLLELKDATNNFSNNNIIGESSSSVVYKGVLRDGRLIAIKKLRVSPDHSTESIDDELSIVSKLEHKNIVKLLGYGHIARNSDKRSAEESLCFMVQEYMPNGSLEKIINGMRSGLNWSLRFQIIRGVACGLHYLHEQHIIHLDLKPSNILLDYYMSPKISDFGIAKMFEQSDHEFTTQNVVEGTMGYMAPEYIMDGRLTTMVDLYSFGTILLETISGMCKSKPKLRDLAAWAWGARQVGHRMKELFDPSLYDDDYQLKEIEKCLEIGLLCAQYDRGDRPTMAEVLEMLDGKRSLWAPKKPAYLR</sequence>
<keyword evidence="10" id="KW-0472">Membrane</keyword>
<keyword evidence="11" id="KW-0325">Glycoprotein</keyword>
<comment type="subcellular location">
    <subcellularLocation>
        <location evidence="1">Membrane</location>
        <topology evidence="1">Single-pass type I membrane protein</topology>
    </subcellularLocation>
</comment>
<evidence type="ECO:0000256" key="2">
    <source>
        <dbReference type="ARBA" id="ARBA00022527"/>
    </source>
</evidence>
<keyword evidence="5" id="KW-0732">Signal</keyword>
<keyword evidence="9" id="KW-1133">Transmembrane helix</keyword>
<dbReference type="Gene3D" id="1.10.510.10">
    <property type="entry name" value="Transferase(Phosphotransferase) domain 1"/>
    <property type="match status" value="1"/>
</dbReference>
<dbReference type="SUPFAM" id="SSF56112">
    <property type="entry name" value="Protein kinase-like (PK-like)"/>
    <property type="match status" value="1"/>
</dbReference>
<keyword evidence="8" id="KW-0067">ATP-binding</keyword>
<protein>
    <recommendedName>
        <fullName evidence="12">Protein kinase domain-containing protein</fullName>
    </recommendedName>
</protein>
<evidence type="ECO:0000256" key="1">
    <source>
        <dbReference type="ARBA" id="ARBA00004479"/>
    </source>
</evidence>
<keyword evidence="3" id="KW-0808">Transferase</keyword>
<name>A0A8T0PSD4_PANVG</name>
<dbReference type="SMART" id="SM00220">
    <property type="entry name" value="S_TKc"/>
    <property type="match status" value="1"/>
</dbReference>
<dbReference type="CDD" id="cd21037">
    <property type="entry name" value="MLKL_NTD"/>
    <property type="match status" value="1"/>
</dbReference>
<dbReference type="PROSITE" id="PS00108">
    <property type="entry name" value="PROTEIN_KINASE_ST"/>
    <property type="match status" value="1"/>
</dbReference>
<feature type="domain" description="Protein kinase" evidence="12">
    <location>
        <begin position="171"/>
        <end position="454"/>
    </location>
</feature>
<dbReference type="InterPro" id="IPR045766">
    <property type="entry name" value="MCAfunc"/>
</dbReference>
<dbReference type="GO" id="GO:0016020">
    <property type="term" value="C:membrane"/>
    <property type="evidence" value="ECO:0007669"/>
    <property type="project" value="UniProtKB-SubCell"/>
</dbReference>
<reference evidence="13" key="1">
    <citation type="submission" date="2020-05" db="EMBL/GenBank/DDBJ databases">
        <title>WGS assembly of Panicum virgatum.</title>
        <authorList>
            <person name="Lovell J.T."/>
            <person name="Jenkins J."/>
            <person name="Shu S."/>
            <person name="Juenger T.E."/>
            <person name="Schmutz J."/>
        </authorList>
    </citation>
    <scope>NUCLEOTIDE SEQUENCE</scope>
    <source>
        <strain evidence="13">AP13</strain>
    </source>
</reference>
<evidence type="ECO:0000256" key="3">
    <source>
        <dbReference type="ARBA" id="ARBA00022679"/>
    </source>
</evidence>
<dbReference type="Proteomes" id="UP000823388">
    <property type="component" value="Chromosome 7N"/>
</dbReference>
<comment type="caution">
    <text evidence="13">The sequence shown here is derived from an EMBL/GenBank/DDBJ whole genome shotgun (WGS) entry which is preliminary data.</text>
</comment>
<dbReference type="InterPro" id="IPR000719">
    <property type="entry name" value="Prot_kinase_dom"/>
</dbReference>
<dbReference type="PROSITE" id="PS50011">
    <property type="entry name" value="PROTEIN_KINASE_DOM"/>
    <property type="match status" value="1"/>
</dbReference>
<dbReference type="EMBL" id="CM029050">
    <property type="protein sequence ID" value="KAG2564913.1"/>
    <property type="molecule type" value="Genomic_DNA"/>
</dbReference>
<gene>
    <name evidence="13" type="ORF">PVAP13_7NG108934</name>
</gene>
<evidence type="ECO:0000256" key="4">
    <source>
        <dbReference type="ARBA" id="ARBA00022692"/>
    </source>
</evidence>
<keyword evidence="4" id="KW-0812">Transmembrane</keyword>
<evidence type="ECO:0000256" key="9">
    <source>
        <dbReference type="ARBA" id="ARBA00022989"/>
    </source>
</evidence>